<evidence type="ECO:0000256" key="1">
    <source>
        <dbReference type="SAM" id="SignalP"/>
    </source>
</evidence>
<dbReference type="Proteomes" id="UP000231912">
    <property type="component" value="Unassembled WGS sequence"/>
</dbReference>
<evidence type="ECO:0008006" key="4">
    <source>
        <dbReference type="Google" id="ProtNLM"/>
    </source>
</evidence>
<reference evidence="2 3" key="1">
    <citation type="submission" date="2017-07" db="EMBL/GenBank/DDBJ databases">
        <title>Leptospira spp. isolated from tropical soils.</title>
        <authorList>
            <person name="Thibeaux R."/>
            <person name="Iraola G."/>
            <person name="Ferres I."/>
            <person name="Bierque E."/>
            <person name="Girault D."/>
            <person name="Soupe-Gilbert M.-E."/>
            <person name="Picardeau M."/>
            <person name="Goarant C."/>
        </authorList>
    </citation>
    <scope>NUCLEOTIDE SEQUENCE [LARGE SCALE GENOMIC DNA]</scope>
    <source>
        <strain evidence="2 3">FH2-C-A2</strain>
    </source>
</reference>
<dbReference type="RefSeq" id="WP_100759249.1">
    <property type="nucleotide sequence ID" value="NZ_NPDT01000005.1"/>
</dbReference>
<dbReference type="NCBIfam" id="NF047624">
    <property type="entry name" value="LIC_13076_fam"/>
    <property type="match status" value="1"/>
</dbReference>
<keyword evidence="1" id="KW-0732">Signal</keyword>
<name>A0A2M9ZA10_9LEPT</name>
<dbReference type="AlphaFoldDB" id="A0A2M9ZA10"/>
<dbReference type="PROSITE" id="PS51257">
    <property type="entry name" value="PROKAR_LIPOPROTEIN"/>
    <property type="match status" value="1"/>
</dbReference>
<feature type="chain" id="PRO_5014631455" description="Lipoprotein" evidence="1">
    <location>
        <begin position="23"/>
        <end position="231"/>
    </location>
</feature>
<feature type="signal peptide" evidence="1">
    <location>
        <begin position="1"/>
        <end position="22"/>
    </location>
</feature>
<comment type="caution">
    <text evidence="2">The sequence shown here is derived from an EMBL/GenBank/DDBJ whole genome shotgun (WGS) entry which is preliminary data.</text>
</comment>
<accession>A0A2M9ZA10</accession>
<organism evidence="2 3">
    <name type="scientific">Leptospira wolffii</name>
    <dbReference type="NCBI Taxonomy" id="409998"/>
    <lineage>
        <taxon>Bacteria</taxon>
        <taxon>Pseudomonadati</taxon>
        <taxon>Spirochaetota</taxon>
        <taxon>Spirochaetia</taxon>
        <taxon>Leptospirales</taxon>
        <taxon>Leptospiraceae</taxon>
        <taxon>Leptospira</taxon>
    </lineage>
</organism>
<protein>
    <recommendedName>
        <fullName evidence="4">Lipoprotein</fullName>
    </recommendedName>
</protein>
<proteinExistence type="predicted"/>
<gene>
    <name evidence="2" type="ORF">CH371_12845</name>
</gene>
<evidence type="ECO:0000313" key="2">
    <source>
        <dbReference type="EMBL" id="PJZ65281.1"/>
    </source>
</evidence>
<evidence type="ECO:0000313" key="3">
    <source>
        <dbReference type="Proteomes" id="UP000231912"/>
    </source>
</evidence>
<dbReference type="EMBL" id="NPDT01000005">
    <property type="protein sequence ID" value="PJZ65281.1"/>
    <property type="molecule type" value="Genomic_DNA"/>
</dbReference>
<sequence>MLPNRKRILSAVLLGVCLISQACTLDKRIEFASADKIGLEAGSKPCVSNAGFTRWFAFYGLWRLPFSEPELAKKEGKVYFAEHGVNWWQGALNLVTGFFSSIVFYRVNVTECDLGTRFVHKDDYEKFFEGERDKARQEFFAKTEKDLEEGLRRYLEKTQAGENSGKNYSTIIYRTGRVFEARVVGQDTESIRVETEDDNGQKHESTIPKKEIYKVVFATKVIKVKDTGKDK</sequence>